<name>A0ABV0BDL5_9SPHN</name>
<keyword evidence="1" id="KW-0472">Membrane</keyword>
<dbReference type="Proteomes" id="UP001427805">
    <property type="component" value="Unassembled WGS sequence"/>
</dbReference>
<dbReference type="EMBL" id="JBDIZK010000015">
    <property type="protein sequence ID" value="MEN3749627.1"/>
    <property type="molecule type" value="Genomic_DNA"/>
</dbReference>
<reference evidence="3 4" key="1">
    <citation type="submission" date="2024-05" db="EMBL/GenBank/DDBJ databases">
        <title>Sphingomonas sp. HF-S3 16S ribosomal RNA gene Genome sequencing and assembly.</title>
        <authorList>
            <person name="Lee H."/>
        </authorList>
    </citation>
    <scope>NUCLEOTIDE SEQUENCE [LARGE SCALE GENOMIC DNA]</scope>
    <source>
        <strain evidence="3 4">HF-S3</strain>
    </source>
</reference>
<feature type="transmembrane region" description="Helical" evidence="1">
    <location>
        <begin position="47"/>
        <end position="65"/>
    </location>
</feature>
<sequence length="197" mass="21414">MNVERDVALWAAPDVMEVSGVLVAGESTRTLAYIKGRNGLSPRWRTIIILCSMVAIGLPVGILVSPSWVDALLIVEFTFLGAIAGGLLAQRLWFSTMCKALVERGQAVEATLAFRLSVDGLSYGYENVTMTARWPALTDVFRTRDHWVFLVQGTAMVLPRRFFATPEAERAFIAAAVARMSEPARGRSPDAAALAQG</sequence>
<comment type="caution">
    <text evidence="3">The sequence shown here is derived from an EMBL/GenBank/DDBJ whole genome shotgun (WGS) entry which is preliminary data.</text>
</comment>
<organism evidence="3 4">
    <name type="scientific">Sphingomonas rustica</name>
    <dbReference type="NCBI Taxonomy" id="3103142"/>
    <lineage>
        <taxon>Bacteria</taxon>
        <taxon>Pseudomonadati</taxon>
        <taxon>Pseudomonadota</taxon>
        <taxon>Alphaproteobacteria</taxon>
        <taxon>Sphingomonadales</taxon>
        <taxon>Sphingomonadaceae</taxon>
        <taxon>Sphingomonas</taxon>
    </lineage>
</organism>
<keyword evidence="1" id="KW-0812">Transmembrane</keyword>
<feature type="domain" description="YcxB-like C-terminal" evidence="2">
    <location>
        <begin position="119"/>
        <end position="174"/>
    </location>
</feature>
<dbReference type="InterPro" id="IPR025588">
    <property type="entry name" value="YcxB-like_C"/>
</dbReference>
<protein>
    <submittedName>
        <fullName evidence="3">YcxB family protein</fullName>
    </submittedName>
</protein>
<dbReference type="Pfam" id="PF14317">
    <property type="entry name" value="YcxB"/>
    <property type="match status" value="1"/>
</dbReference>
<feature type="transmembrane region" description="Helical" evidence="1">
    <location>
        <begin position="71"/>
        <end position="89"/>
    </location>
</feature>
<evidence type="ECO:0000259" key="2">
    <source>
        <dbReference type="Pfam" id="PF14317"/>
    </source>
</evidence>
<evidence type="ECO:0000313" key="3">
    <source>
        <dbReference type="EMBL" id="MEN3749627.1"/>
    </source>
</evidence>
<evidence type="ECO:0000313" key="4">
    <source>
        <dbReference type="Proteomes" id="UP001427805"/>
    </source>
</evidence>
<accession>A0ABV0BDL5</accession>
<keyword evidence="4" id="KW-1185">Reference proteome</keyword>
<keyword evidence="1" id="KW-1133">Transmembrane helix</keyword>
<proteinExistence type="predicted"/>
<evidence type="ECO:0000256" key="1">
    <source>
        <dbReference type="SAM" id="Phobius"/>
    </source>
</evidence>
<gene>
    <name evidence="3" type="ORF">TPR58_20810</name>
</gene>